<proteinExistence type="predicted"/>
<dbReference type="AlphaFoldDB" id="A0A0C2VET7"/>
<dbReference type="RefSeq" id="WP_041056960.1">
    <property type="nucleotide sequence ID" value="NZ_JXRR01000014.1"/>
</dbReference>
<evidence type="ECO:0000313" key="1">
    <source>
        <dbReference type="EMBL" id="KIL47432.1"/>
    </source>
</evidence>
<reference evidence="1 2" key="1">
    <citation type="submission" date="2015-01" db="EMBL/GenBank/DDBJ databases">
        <title>Jeotgalibacillus campisalis genome sequencing.</title>
        <authorList>
            <person name="Goh K.M."/>
            <person name="Chan K.-G."/>
            <person name="Yaakop A.S."/>
            <person name="Ee R."/>
            <person name="Gan H.M."/>
            <person name="Chan C.S."/>
        </authorList>
    </citation>
    <scope>NUCLEOTIDE SEQUENCE [LARGE SCALE GENOMIC DNA]</scope>
    <source>
        <strain evidence="1 2">SF-57</strain>
    </source>
</reference>
<evidence type="ECO:0000313" key="2">
    <source>
        <dbReference type="Proteomes" id="UP000031972"/>
    </source>
</evidence>
<comment type="caution">
    <text evidence="1">The sequence shown here is derived from an EMBL/GenBank/DDBJ whole genome shotgun (WGS) entry which is preliminary data.</text>
</comment>
<organism evidence="1 2">
    <name type="scientific">Jeotgalibacillus campisalis</name>
    <dbReference type="NCBI Taxonomy" id="220754"/>
    <lineage>
        <taxon>Bacteria</taxon>
        <taxon>Bacillati</taxon>
        <taxon>Bacillota</taxon>
        <taxon>Bacilli</taxon>
        <taxon>Bacillales</taxon>
        <taxon>Caryophanaceae</taxon>
        <taxon>Jeotgalibacillus</taxon>
    </lineage>
</organism>
<protein>
    <recommendedName>
        <fullName evidence="3">Sporulation protein</fullName>
    </recommendedName>
</protein>
<dbReference type="Proteomes" id="UP000031972">
    <property type="component" value="Unassembled WGS sequence"/>
</dbReference>
<dbReference type="PATRIC" id="fig|220754.4.peg.1620"/>
<sequence length="141" mass="16723">MKKWIYTFPLMMLLGGCAMFEKVGPSELIIHDTHEEKVHIINEKLQKSEELYDTIIIAGEDKILVSYKVHHMNRFHMKKIEKKIKKWTEEEFPDQEVDVSSDYKIFLESYNLFQSWEDGSLSIEEAQKKLDKIITLKNDLT</sequence>
<accession>A0A0C2VET7</accession>
<evidence type="ECO:0008006" key="3">
    <source>
        <dbReference type="Google" id="ProtNLM"/>
    </source>
</evidence>
<gene>
    <name evidence="1" type="ORF">KR50_15990</name>
</gene>
<dbReference type="PROSITE" id="PS51257">
    <property type="entry name" value="PROKAR_LIPOPROTEIN"/>
    <property type="match status" value="1"/>
</dbReference>
<dbReference type="OrthoDB" id="2969307at2"/>
<name>A0A0C2VET7_9BACL</name>
<dbReference type="EMBL" id="JXRR01000014">
    <property type="protein sequence ID" value="KIL47432.1"/>
    <property type="molecule type" value="Genomic_DNA"/>
</dbReference>
<keyword evidence="2" id="KW-1185">Reference proteome</keyword>